<evidence type="ECO:0000313" key="3">
    <source>
        <dbReference type="Proteomes" id="UP001196413"/>
    </source>
</evidence>
<keyword evidence="3" id="KW-1185">Reference proteome</keyword>
<gene>
    <name evidence="2" type="ORF">KIN20_033352</name>
</gene>
<proteinExistence type="predicted"/>
<reference evidence="2" key="1">
    <citation type="submission" date="2021-06" db="EMBL/GenBank/DDBJ databases">
        <title>Parelaphostrongylus tenuis whole genome reference sequence.</title>
        <authorList>
            <person name="Garwood T.J."/>
            <person name="Larsen P.A."/>
            <person name="Fountain-Jones N.M."/>
            <person name="Garbe J.R."/>
            <person name="Macchietto M.G."/>
            <person name="Kania S.A."/>
            <person name="Gerhold R.W."/>
            <person name="Richards J.E."/>
            <person name="Wolf T.M."/>
        </authorList>
    </citation>
    <scope>NUCLEOTIDE SEQUENCE</scope>
    <source>
        <strain evidence="2">MNPRO001-30</strain>
        <tissue evidence="2">Meninges</tissue>
    </source>
</reference>
<keyword evidence="1" id="KW-0472">Membrane</keyword>
<comment type="caution">
    <text evidence="2">The sequence shown here is derived from an EMBL/GenBank/DDBJ whole genome shotgun (WGS) entry which is preliminary data.</text>
</comment>
<evidence type="ECO:0000313" key="2">
    <source>
        <dbReference type="EMBL" id="KAJ1371401.1"/>
    </source>
</evidence>
<dbReference type="EMBL" id="JAHQIW010006974">
    <property type="protein sequence ID" value="KAJ1371401.1"/>
    <property type="molecule type" value="Genomic_DNA"/>
</dbReference>
<feature type="transmembrane region" description="Helical" evidence="1">
    <location>
        <begin position="6"/>
        <end position="29"/>
    </location>
</feature>
<dbReference type="AlphaFoldDB" id="A0AAD5R8E8"/>
<evidence type="ECO:0000256" key="1">
    <source>
        <dbReference type="SAM" id="Phobius"/>
    </source>
</evidence>
<sequence length="71" mass="8227">MTVDGLVLLLEKFAVLWAMSVLFILVVICKSNYGASARHTYARTCLAHEKTMTWYKMTLVRSIKLKHFYVD</sequence>
<keyword evidence="1" id="KW-1133">Transmembrane helix</keyword>
<dbReference type="Proteomes" id="UP001196413">
    <property type="component" value="Unassembled WGS sequence"/>
</dbReference>
<name>A0AAD5R8E8_PARTN</name>
<accession>A0AAD5R8E8</accession>
<organism evidence="2 3">
    <name type="scientific">Parelaphostrongylus tenuis</name>
    <name type="common">Meningeal worm</name>
    <dbReference type="NCBI Taxonomy" id="148309"/>
    <lineage>
        <taxon>Eukaryota</taxon>
        <taxon>Metazoa</taxon>
        <taxon>Ecdysozoa</taxon>
        <taxon>Nematoda</taxon>
        <taxon>Chromadorea</taxon>
        <taxon>Rhabditida</taxon>
        <taxon>Rhabditina</taxon>
        <taxon>Rhabditomorpha</taxon>
        <taxon>Strongyloidea</taxon>
        <taxon>Metastrongylidae</taxon>
        <taxon>Parelaphostrongylus</taxon>
    </lineage>
</organism>
<keyword evidence="1" id="KW-0812">Transmembrane</keyword>
<protein>
    <submittedName>
        <fullName evidence="2">Uncharacterized protein</fullName>
    </submittedName>
</protein>